<feature type="binding site" evidence="9">
    <location>
        <position position="116"/>
    </location>
    <ligand>
        <name>Ca(2+)</name>
        <dbReference type="ChEBI" id="CHEBI:29108"/>
        <label>2</label>
    </ligand>
</feature>
<evidence type="ECO:0000256" key="3">
    <source>
        <dbReference type="ARBA" id="ARBA00022617"/>
    </source>
</evidence>
<evidence type="ECO:0000256" key="8">
    <source>
        <dbReference type="ARBA" id="ARBA00023324"/>
    </source>
</evidence>
<comment type="catalytic activity">
    <reaction evidence="1">
        <text>2 a phenolic donor + H2O2 = 2 a phenolic radical donor + 2 H2O</text>
        <dbReference type="Rhea" id="RHEA:56136"/>
        <dbReference type="ChEBI" id="CHEBI:15377"/>
        <dbReference type="ChEBI" id="CHEBI:16240"/>
        <dbReference type="ChEBI" id="CHEBI:139520"/>
        <dbReference type="ChEBI" id="CHEBI:139521"/>
        <dbReference type="EC" id="1.11.1.7"/>
    </reaction>
</comment>
<dbReference type="PROSITE" id="PS50873">
    <property type="entry name" value="PEROXIDASE_4"/>
    <property type="match status" value="1"/>
</dbReference>
<name>A0A0E0JIZ7_ORYPU</name>
<dbReference type="GO" id="GO:0140825">
    <property type="term" value="F:lactoperoxidase activity"/>
    <property type="evidence" value="ECO:0007669"/>
    <property type="project" value="UniProtKB-EC"/>
</dbReference>
<dbReference type="Gramene" id="OPUNC01G16640.1">
    <property type="protein sequence ID" value="OPUNC01G16640.1"/>
    <property type="gene ID" value="OPUNC01G16640"/>
</dbReference>
<dbReference type="PRINTS" id="PR00458">
    <property type="entry name" value="PEROXIDASE"/>
</dbReference>
<evidence type="ECO:0000256" key="2">
    <source>
        <dbReference type="ARBA" id="ARBA00022559"/>
    </source>
</evidence>
<feature type="binding site" description="axial binding residue" evidence="9">
    <location>
        <position position="54"/>
    </location>
    <ligand>
        <name>heme b</name>
        <dbReference type="ChEBI" id="CHEBI:60344"/>
    </ligand>
    <ligandPart>
        <name>Fe</name>
        <dbReference type="ChEBI" id="CHEBI:18248"/>
    </ligandPart>
</feature>
<keyword evidence="4 9" id="KW-0479">Metal-binding</keyword>
<dbReference type="GO" id="GO:0046872">
    <property type="term" value="F:metal ion binding"/>
    <property type="evidence" value="ECO:0007669"/>
    <property type="project" value="UniProtKB-KW"/>
</dbReference>
<dbReference type="eggNOG" id="ENOG502QT4B">
    <property type="taxonomic scope" value="Eukaryota"/>
</dbReference>
<evidence type="ECO:0000256" key="9">
    <source>
        <dbReference type="PIRSR" id="PIRSR600823-3"/>
    </source>
</evidence>
<organism evidence="13">
    <name type="scientific">Oryza punctata</name>
    <name type="common">Red rice</name>
    <dbReference type="NCBI Taxonomy" id="4537"/>
    <lineage>
        <taxon>Eukaryota</taxon>
        <taxon>Viridiplantae</taxon>
        <taxon>Streptophyta</taxon>
        <taxon>Embryophyta</taxon>
        <taxon>Tracheophyta</taxon>
        <taxon>Spermatophyta</taxon>
        <taxon>Magnoliopsida</taxon>
        <taxon>Liliopsida</taxon>
        <taxon>Poales</taxon>
        <taxon>Poaceae</taxon>
        <taxon>BOP clade</taxon>
        <taxon>Oryzoideae</taxon>
        <taxon>Oryzeae</taxon>
        <taxon>Oryzinae</taxon>
        <taxon>Oryza</taxon>
    </lineage>
</organism>
<dbReference type="InterPro" id="IPR002016">
    <property type="entry name" value="Haem_peroxidase"/>
</dbReference>
<dbReference type="SUPFAM" id="SSF48113">
    <property type="entry name" value="Heme-dependent peroxidases"/>
    <property type="match status" value="1"/>
</dbReference>
<reference evidence="13" key="2">
    <citation type="submission" date="2018-05" db="EMBL/GenBank/DDBJ databases">
        <title>OpunRS2 (Oryza punctata Reference Sequence Version 2).</title>
        <authorList>
            <person name="Zhang J."/>
            <person name="Kudrna D."/>
            <person name="Lee S."/>
            <person name="Talag J."/>
            <person name="Welchert J."/>
            <person name="Wing R.A."/>
        </authorList>
    </citation>
    <scope>NUCLEOTIDE SEQUENCE [LARGE SCALE GENOMIC DNA]</scope>
</reference>
<dbReference type="AlphaFoldDB" id="A0A0E0JIZ7"/>
<evidence type="ECO:0000256" key="1">
    <source>
        <dbReference type="ARBA" id="ARBA00000189"/>
    </source>
</evidence>
<feature type="domain" description="Plant heme peroxidase family profile" evidence="12">
    <location>
        <begin position="1"/>
        <end position="122"/>
    </location>
</feature>
<evidence type="ECO:0000256" key="4">
    <source>
        <dbReference type="ARBA" id="ARBA00022723"/>
    </source>
</evidence>
<feature type="binding site" evidence="9">
    <location>
        <position position="108"/>
    </location>
    <ligand>
        <name>Ca(2+)</name>
        <dbReference type="ChEBI" id="CHEBI:29108"/>
        <label>2</label>
    </ligand>
</feature>
<comment type="cofactor">
    <cofactor evidence="9">
        <name>heme b</name>
        <dbReference type="ChEBI" id="CHEBI:60344"/>
    </cofactor>
    <text evidence="9">Binds 1 heme b (iron(II)-protoporphyrin IX) group per subunit.</text>
</comment>
<keyword evidence="2" id="KW-0575">Peroxidase</keyword>
<keyword evidence="3" id="KW-0349">Heme</keyword>
<protein>
    <recommendedName>
        <fullName evidence="12">Plant heme peroxidase family profile domain-containing protein</fullName>
    </recommendedName>
</protein>
<keyword evidence="14" id="KW-1185">Reference proteome</keyword>
<comment type="similarity">
    <text evidence="11">Belongs to the peroxidase family.</text>
</comment>
<dbReference type="PANTHER" id="PTHR31517">
    <property type="match status" value="1"/>
</dbReference>
<feature type="binding site" evidence="9">
    <location>
        <position position="55"/>
    </location>
    <ligand>
        <name>Ca(2+)</name>
        <dbReference type="ChEBI" id="CHEBI:29108"/>
        <label>2</label>
    </ligand>
</feature>
<dbReference type="GO" id="GO:0042744">
    <property type="term" value="P:hydrogen peroxide catabolic process"/>
    <property type="evidence" value="ECO:0007669"/>
    <property type="project" value="UniProtKB-KW"/>
</dbReference>
<dbReference type="InterPro" id="IPR000823">
    <property type="entry name" value="Peroxidase_pln"/>
</dbReference>
<dbReference type="HOGENOM" id="CLU_1279440_0_0_1"/>
<dbReference type="Proteomes" id="UP000026962">
    <property type="component" value="Chromosome 1"/>
</dbReference>
<feature type="binding site" evidence="9">
    <location>
        <position position="111"/>
    </location>
    <ligand>
        <name>Ca(2+)</name>
        <dbReference type="ChEBI" id="CHEBI:29108"/>
        <label>2</label>
    </ligand>
</feature>
<evidence type="ECO:0000256" key="10">
    <source>
        <dbReference type="PIRSR" id="PIRSR600823-5"/>
    </source>
</evidence>
<proteinExistence type="inferred from homology"/>
<dbReference type="InterPro" id="IPR010255">
    <property type="entry name" value="Haem_peroxidase_sf"/>
</dbReference>
<dbReference type="Pfam" id="PF00141">
    <property type="entry name" value="peroxidase"/>
    <property type="match status" value="1"/>
</dbReference>
<keyword evidence="8" id="KW-0376">Hydrogen peroxide</keyword>
<dbReference type="GO" id="GO:0020037">
    <property type="term" value="F:heme binding"/>
    <property type="evidence" value="ECO:0007669"/>
    <property type="project" value="InterPro"/>
</dbReference>
<evidence type="ECO:0000259" key="12">
    <source>
        <dbReference type="PROSITE" id="PS50873"/>
    </source>
</evidence>
<dbReference type="GO" id="GO:0006979">
    <property type="term" value="P:response to oxidative stress"/>
    <property type="evidence" value="ECO:0007669"/>
    <property type="project" value="InterPro"/>
</dbReference>
<evidence type="ECO:0000313" key="14">
    <source>
        <dbReference type="Proteomes" id="UP000026962"/>
    </source>
</evidence>
<keyword evidence="10" id="KW-1015">Disulfide bond</keyword>
<feature type="disulfide bond" evidence="10">
    <location>
        <begin position="61"/>
        <end position="95"/>
    </location>
</feature>
<dbReference type="PANTHER" id="PTHR31517:SF51">
    <property type="entry name" value="PEROXIDASE 55"/>
    <property type="match status" value="1"/>
</dbReference>
<evidence type="ECO:0000313" key="13">
    <source>
        <dbReference type="EnsemblPlants" id="OPUNC01G16640.1"/>
    </source>
</evidence>
<sequence length="216" mass="23399">MVSYADILAIDARDVVAMRRRQAAWPDMRVKDLAAMFANNNLTALNMVALSGVHTDGFAHCTRFADRLYGCGCGCDGGVDPSYDPAYVWQLMAACLRDVAPTITINMDLITPATFDNAYYANGQPRQRPAKWSSVVAIAEHPIAVTGTLLAASDASELLLPPASALAELTNRTASSPWIEPILASMDLIQFGPKILYPKPNQTKPYPHPVQTAPTH</sequence>
<accession>A0A0E0JIZ7</accession>
<keyword evidence="6" id="KW-0560">Oxidoreductase</keyword>
<keyword evidence="7 9" id="KW-0408">Iron</keyword>
<reference evidence="13" key="1">
    <citation type="submission" date="2015-04" db="UniProtKB">
        <authorList>
            <consortium name="EnsemblPlants"/>
        </authorList>
    </citation>
    <scope>IDENTIFICATION</scope>
</reference>
<dbReference type="Gene3D" id="1.10.420.10">
    <property type="entry name" value="Peroxidase, domain 2"/>
    <property type="match status" value="1"/>
</dbReference>
<keyword evidence="5 9" id="KW-0106">Calcium</keyword>
<dbReference type="EnsemblPlants" id="OPUNC01G16640.1">
    <property type="protein sequence ID" value="OPUNC01G16640.1"/>
    <property type="gene ID" value="OPUNC01G16640"/>
</dbReference>
<dbReference type="STRING" id="4537.A0A0E0JIZ7"/>
<comment type="cofactor">
    <cofactor evidence="9">
        <name>Ca(2+)</name>
        <dbReference type="ChEBI" id="CHEBI:29108"/>
    </cofactor>
    <text evidence="9">Binds 2 calcium ions per subunit.</text>
</comment>
<evidence type="ECO:0000256" key="11">
    <source>
        <dbReference type="RuleBase" id="RU004241"/>
    </source>
</evidence>
<evidence type="ECO:0000256" key="5">
    <source>
        <dbReference type="ARBA" id="ARBA00022837"/>
    </source>
</evidence>
<evidence type="ECO:0000256" key="7">
    <source>
        <dbReference type="ARBA" id="ARBA00023004"/>
    </source>
</evidence>
<evidence type="ECO:0000256" key="6">
    <source>
        <dbReference type="ARBA" id="ARBA00023002"/>
    </source>
</evidence>